<evidence type="ECO:0000313" key="1">
    <source>
        <dbReference type="EMBL" id="CAB3990718.1"/>
    </source>
</evidence>
<dbReference type="AlphaFoldDB" id="A0A6S7GFF2"/>
<proteinExistence type="predicted"/>
<protein>
    <submittedName>
        <fullName evidence="1">Uncharacterized protein</fullName>
    </submittedName>
</protein>
<dbReference type="Proteomes" id="UP001152795">
    <property type="component" value="Unassembled WGS sequence"/>
</dbReference>
<sequence>MTAFLVNESDAGLLPWRPKIRTIRVVIMSPTTNNPTTGRGRRIRKFKEEIRKKDNPRRRVPAMHAGAK</sequence>
<accession>A0A6S7GFF2</accession>
<organism evidence="1 2">
    <name type="scientific">Paramuricea clavata</name>
    <name type="common">Red gorgonian</name>
    <name type="synonym">Violescent sea-whip</name>
    <dbReference type="NCBI Taxonomy" id="317549"/>
    <lineage>
        <taxon>Eukaryota</taxon>
        <taxon>Metazoa</taxon>
        <taxon>Cnidaria</taxon>
        <taxon>Anthozoa</taxon>
        <taxon>Octocorallia</taxon>
        <taxon>Malacalcyonacea</taxon>
        <taxon>Plexauridae</taxon>
        <taxon>Paramuricea</taxon>
    </lineage>
</organism>
<name>A0A6S7GFF2_PARCT</name>
<dbReference type="EMBL" id="CACRXK020001712">
    <property type="protein sequence ID" value="CAB3990718.1"/>
    <property type="molecule type" value="Genomic_DNA"/>
</dbReference>
<reference evidence="1" key="1">
    <citation type="submission" date="2020-04" db="EMBL/GenBank/DDBJ databases">
        <authorList>
            <person name="Alioto T."/>
            <person name="Alioto T."/>
            <person name="Gomez Garrido J."/>
        </authorList>
    </citation>
    <scope>NUCLEOTIDE SEQUENCE</scope>
    <source>
        <strain evidence="1">A484AB</strain>
    </source>
</reference>
<gene>
    <name evidence="1" type="ORF">PACLA_8A027495</name>
</gene>
<keyword evidence="2" id="KW-1185">Reference proteome</keyword>
<comment type="caution">
    <text evidence="1">The sequence shown here is derived from an EMBL/GenBank/DDBJ whole genome shotgun (WGS) entry which is preliminary data.</text>
</comment>
<evidence type="ECO:0000313" key="2">
    <source>
        <dbReference type="Proteomes" id="UP001152795"/>
    </source>
</evidence>